<gene>
    <name evidence="3" type="primary">LOC111317857</name>
</gene>
<reference evidence="3" key="1">
    <citation type="submission" date="2025-08" db="UniProtKB">
        <authorList>
            <consortium name="RefSeq"/>
        </authorList>
    </citation>
    <scope>IDENTIFICATION</scope>
    <source>
        <tissue evidence="3">Fruit stalk</tissue>
    </source>
</reference>
<dbReference type="PANTHER" id="PTHR36714:SF1">
    <property type="entry name" value="T23E23.1"/>
    <property type="match status" value="1"/>
</dbReference>
<dbReference type="RefSeq" id="XP_022776069.1">
    <property type="nucleotide sequence ID" value="XM_022920334.1"/>
</dbReference>
<keyword evidence="2" id="KW-1185">Reference proteome</keyword>
<proteinExistence type="predicted"/>
<feature type="transmembrane region" description="Helical" evidence="1">
    <location>
        <begin position="101"/>
        <end position="121"/>
    </location>
</feature>
<accession>A0A6P6BG64</accession>
<dbReference type="GeneID" id="111317857"/>
<organism evidence="2 3">
    <name type="scientific">Durio zibethinus</name>
    <name type="common">Durian</name>
    <dbReference type="NCBI Taxonomy" id="66656"/>
    <lineage>
        <taxon>Eukaryota</taxon>
        <taxon>Viridiplantae</taxon>
        <taxon>Streptophyta</taxon>
        <taxon>Embryophyta</taxon>
        <taxon>Tracheophyta</taxon>
        <taxon>Spermatophyta</taxon>
        <taxon>Magnoliopsida</taxon>
        <taxon>eudicotyledons</taxon>
        <taxon>Gunneridae</taxon>
        <taxon>Pentapetalae</taxon>
        <taxon>rosids</taxon>
        <taxon>malvids</taxon>
        <taxon>Malvales</taxon>
        <taxon>Malvaceae</taxon>
        <taxon>Helicteroideae</taxon>
        <taxon>Durio</taxon>
    </lineage>
</organism>
<evidence type="ECO:0000313" key="2">
    <source>
        <dbReference type="Proteomes" id="UP000515121"/>
    </source>
</evidence>
<evidence type="ECO:0000313" key="3">
    <source>
        <dbReference type="RefSeq" id="XP_022776069.1"/>
    </source>
</evidence>
<dbReference type="OrthoDB" id="999529at2759"/>
<keyword evidence="1" id="KW-0472">Membrane</keyword>
<dbReference type="KEGG" id="dzi:111317857"/>
<feature type="transmembrane region" description="Helical" evidence="1">
    <location>
        <begin position="127"/>
        <end position="156"/>
    </location>
</feature>
<name>A0A6P6BG64_DURZI</name>
<protein>
    <submittedName>
        <fullName evidence="3">Uncharacterized protein LOC111317857 isoform X1</fullName>
    </submittedName>
</protein>
<dbReference type="PANTHER" id="PTHR36714">
    <property type="entry name" value="T23E23.1"/>
    <property type="match status" value="1"/>
</dbReference>
<dbReference type="Proteomes" id="UP000515121">
    <property type="component" value="Unplaced"/>
</dbReference>
<dbReference type="AlphaFoldDB" id="A0A6P6BG64"/>
<evidence type="ECO:0000256" key="1">
    <source>
        <dbReference type="SAM" id="Phobius"/>
    </source>
</evidence>
<sequence length="181" mass="20678">MSSAYETGSIDDICSGETCHHQRHDDDDDDTENKVKRSLHYINMCSSLVNYYSTWLSRVCNKLLYYGWNMALVISILEEKYGIEALKFSAYISRNCSGRGLILILVFFVWGIIIRLCGILYGCNHELGSVLFTCVYTWLISLGNMMKWVICVVCLFDSKKGILENNVDDEEVGRDVKLVNV</sequence>
<keyword evidence="1" id="KW-1133">Transmembrane helix</keyword>
<keyword evidence="1" id="KW-0812">Transmembrane</keyword>